<keyword evidence="3" id="KW-1185">Reference proteome</keyword>
<gene>
    <name evidence="2" type="ORF">APHIGO_LOCUS762</name>
</gene>
<protein>
    <submittedName>
        <fullName evidence="2">Uncharacterized protein</fullName>
    </submittedName>
</protein>
<dbReference type="Proteomes" id="UP001154329">
    <property type="component" value="Chromosome 1"/>
</dbReference>
<sequence>MRIMLKTVDNMLNIIRVDSLKRCIKNRYLSAIVRRKKKPSNIICIIFFFQLPIELYHVLRQNKMLFFFLRISRVVVSRLNTGKFVLICIIKDEKICWRARAEKKLYTRRKHFEIYYNTEKHCVTKKLLT</sequence>
<feature type="transmembrane region" description="Helical" evidence="1">
    <location>
        <begin position="42"/>
        <end position="59"/>
    </location>
</feature>
<proteinExistence type="predicted"/>
<reference evidence="2" key="1">
    <citation type="submission" date="2022-02" db="EMBL/GenBank/DDBJ databases">
        <authorList>
            <person name="King R."/>
        </authorList>
    </citation>
    <scope>NUCLEOTIDE SEQUENCE</scope>
</reference>
<dbReference type="EMBL" id="OU899034">
    <property type="protein sequence ID" value="CAH1709314.1"/>
    <property type="molecule type" value="Genomic_DNA"/>
</dbReference>
<keyword evidence="1" id="KW-0472">Membrane</keyword>
<dbReference type="AlphaFoldDB" id="A0A9P0NC57"/>
<name>A0A9P0NC57_APHGO</name>
<keyword evidence="1" id="KW-0812">Transmembrane</keyword>
<accession>A0A9P0NC57</accession>
<evidence type="ECO:0000313" key="3">
    <source>
        <dbReference type="Proteomes" id="UP001154329"/>
    </source>
</evidence>
<reference evidence="2" key="2">
    <citation type="submission" date="2022-10" db="EMBL/GenBank/DDBJ databases">
        <authorList>
            <consortium name="ENA_rothamsted_submissions"/>
            <consortium name="culmorum"/>
            <person name="King R."/>
        </authorList>
    </citation>
    <scope>NUCLEOTIDE SEQUENCE</scope>
</reference>
<evidence type="ECO:0000256" key="1">
    <source>
        <dbReference type="SAM" id="Phobius"/>
    </source>
</evidence>
<keyword evidence="1" id="KW-1133">Transmembrane helix</keyword>
<evidence type="ECO:0000313" key="2">
    <source>
        <dbReference type="EMBL" id="CAH1709314.1"/>
    </source>
</evidence>
<organism evidence="2 3">
    <name type="scientific">Aphis gossypii</name>
    <name type="common">Cotton aphid</name>
    <dbReference type="NCBI Taxonomy" id="80765"/>
    <lineage>
        <taxon>Eukaryota</taxon>
        <taxon>Metazoa</taxon>
        <taxon>Ecdysozoa</taxon>
        <taxon>Arthropoda</taxon>
        <taxon>Hexapoda</taxon>
        <taxon>Insecta</taxon>
        <taxon>Pterygota</taxon>
        <taxon>Neoptera</taxon>
        <taxon>Paraneoptera</taxon>
        <taxon>Hemiptera</taxon>
        <taxon>Sternorrhyncha</taxon>
        <taxon>Aphidomorpha</taxon>
        <taxon>Aphidoidea</taxon>
        <taxon>Aphididae</taxon>
        <taxon>Aphidini</taxon>
        <taxon>Aphis</taxon>
        <taxon>Aphis</taxon>
    </lineage>
</organism>